<name>A0A9N9NPP1_9GLOM</name>
<sequence length="62" mass="7188">PVSYPTTQDQQDDELEQVLDDYEEEELSEIKAYMADSQEEYKEKTDLLPSTITPGMKKIMSI</sequence>
<gene>
    <name evidence="1" type="ORF">FCALED_LOCUS16756</name>
</gene>
<dbReference type="EMBL" id="CAJVPQ010021432">
    <property type="protein sequence ID" value="CAG8758363.1"/>
    <property type="molecule type" value="Genomic_DNA"/>
</dbReference>
<comment type="caution">
    <text evidence="1">The sequence shown here is derived from an EMBL/GenBank/DDBJ whole genome shotgun (WGS) entry which is preliminary data.</text>
</comment>
<organism evidence="1 2">
    <name type="scientific">Funneliformis caledonium</name>
    <dbReference type="NCBI Taxonomy" id="1117310"/>
    <lineage>
        <taxon>Eukaryota</taxon>
        <taxon>Fungi</taxon>
        <taxon>Fungi incertae sedis</taxon>
        <taxon>Mucoromycota</taxon>
        <taxon>Glomeromycotina</taxon>
        <taxon>Glomeromycetes</taxon>
        <taxon>Glomerales</taxon>
        <taxon>Glomeraceae</taxon>
        <taxon>Funneliformis</taxon>
    </lineage>
</organism>
<protein>
    <submittedName>
        <fullName evidence="1">10145_t:CDS:1</fullName>
    </submittedName>
</protein>
<reference evidence="1" key="1">
    <citation type="submission" date="2021-06" db="EMBL/GenBank/DDBJ databases">
        <authorList>
            <person name="Kallberg Y."/>
            <person name="Tangrot J."/>
            <person name="Rosling A."/>
        </authorList>
    </citation>
    <scope>NUCLEOTIDE SEQUENCE</scope>
    <source>
        <strain evidence="1">UK204</strain>
    </source>
</reference>
<accession>A0A9N9NPP1</accession>
<feature type="non-terminal residue" evidence="1">
    <location>
        <position position="1"/>
    </location>
</feature>
<keyword evidence="2" id="KW-1185">Reference proteome</keyword>
<evidence type="ECO:0000313" key="2">
    <source>
        <dbReference type="Proteomes" id="UP000789570"/>
    </source>
</evidence>
<evidence type="ECO:0000313" key="1">
    <source>
        <dbReference type="EMBL" id="CAG8758363.1"/>
    </source>
</evidence>
<dbReference type="Proteomes" id="UP000789570">
    <property type="component" value="Unassembled WGS sequence"/>
</dbReference>
<proteinExistence type="predicted"/>
<dbReference type="AlphaFoldDB" id="A0A9N9NPP1"/>